<proteinExistence type="predicted"/>
<dbReference type="OrthoDB" id="9929201at2"/>
<evidence type="ECO:0000313" key="2">
    <source>
        <dbReference type="Proteomes" id="UP000037977"/>
    </source>
</evidence>
<gene>
    <name evidence="1" type="ORF">ADM90_13305</name>
</gene>
<keyword evidence="2" id="KW-1185">Reference proteome</keyword>
<accession>A0A0M9DK87</accession>
<dbReference type="PATRIC" id="fig|33935.3.peg.3509"/>
<evidence type="ECO:0000313" key="1">
    <source>
        <dbReference type="EMBL" id="KOY81882.1"/>
    </source>
</evidence>
<dbReference type="EMBL" id="LGCI01000008">
    <property type="protein sequence ID" value="KOY81882.1"/>
    <property type="molecule type" value="Genomic_DNA"/>
</dbReference>
<protein>
    <submittedName>
        <fullName evidence="1">Uncharacterized protein</fullName>
    </submittedName>
</protein>
<organism evidence="1 2">
    <name type="scientific">Lysinibacillus macroides</name>
    <dbReference type="NCBI Taxonomy" id="33935"/>
    <lineage>
        <taxon>Bacteria</taxon>
        <taxon>Bacillati</taxon>
        <taxon>Bacillota</taxon>
        <taxon>Bacilli</taxon>
        <taxon>Bacillales</taxon>
        <taxon>Bacillaceae</taxon>
        <taxon>Lysinibacillus</taxon>
    </lineage>
</organism>
<comment type="caution">
    <text evidence="1">The sequence shown here is derived from an EMBL/GenBank/DDBJ whole genome shotgun (WGS) entry which is preliminary data.</text>
</comment>
<sequence>MFIKDILFALNNGKSEEDLAKELGMNLTVFKNKLKNAAIEFEDVDKKWNYYGSDVEKSLDRDFTKTVKVLGVDRALLIAINKQ</sequence>
<dbReference type="Proteomes" id="UP000037977">
    <property type="component" value="Unassembled WGS sequence"/>
</dbReference>
<name>A0A0M9DK87_9BACI</name>
<dbReference type="RefSeq" id="WP_053995452.1">
    <property type="nucleotide sequence ID" value="NZ_CP065643.1"/>
</dbReference>
<reference evidence="1 2" key="1">
    <citation type="submission" date="2015-07" db="EMBL/GenBank/DDBJ databases">
        <title>Genome sequencing project for genomic taxonomy and phylogenomics of Bacillus-like bacteria.</title>
        <authorList>
            <person name="Liu B."/>
            <person name="Wang J."/>
            <person name="Zhu Y."/>
            <person name="Liu G."/>
            <person name="Chen Q."/>
            <person name="Chen Z."/>
            <person name="Che J."/>
            <person name="Ge C."/>
            <person name="Shi H."/>
            <person name="Pan Z."/>
            <person name="Liu X."/>
        </authorList>
    </citation>
    <scope>NUCLEOTIDE SEQUENCE [LARGE SCALE GENOMIC DNA]</scope>
    <source>
        <strain evidence="1 2">DSM 54</strain>
    </source>
</reference>
<dbReference type="AlphaFoldDB" id="A0A0M9DK87"/>